<dbReference type="Gene3D" id="3.40.50.300">
    <property type="entry name" value="P-loop containing nucleotide triphosphate hydrolases"/>
    <property type="match status" value="1"/>
</dbReference>
<dbReference type="PRINTS" id="PR00364">
    <property type="entry name" value="DISEASERSIST"/>
</dbReference>
<name>A0A1G8CMY2_9PSEU</name>
<reference evidence="2" key="1">
    <citation type="submission" date="2016-10" db="EMBL/GenBank/DDBJ databases">
        <authorList>
            <person name="Varghese N."/>
            <person name="Submissions S."/>
        </authorList>
    </citation>
    <scope>NUCLEOTIDE SEQUENCE [LARGE SCALE GENOMIC DNA]</scope>
    <source>
        <strain evidence="2">CGMCC 4.3506</strain>
    </source>
</reference>
<evidence type="ECO:0000313" key="1">
    <source>
        <dbReference type="EMBL" id="SDH46200.1"/>
    </source>
</evidence>
<dbReference type="RefSeq" id="WP_143036177.1">
    <property type="nucleotide sequence ID" value="NZ_FNCC01000023.1"/>
</dbReference>
<protein>
    <recommendedName>
        <fullName evidence="3">NB-ARC domain-containing protein</fullName>
    </recommendedName>
</protein>
<dbReference type="SUPFAM" id="SSF52540">
    <property type="entry name" value="P-loop containing nucleoside triphosphate hydrolases"/>
    <property type="match status" value="1"/>
</dbReference>
<dbReference type="EMBL" id="FNCC01000023">
    <property type="protein sequence ID" value="SDH46200.1"/>
    <property type="molecule type" value="Genomic_DNA"/>
</dbReference>
<dbReference type="AlphaFoldDB" id="A0A1G8CMY2"/>
<dbReference type="PANTHER" id="PTHR47691:SF3">
    <property type="entry name" value="HTH-TYPE TRANSCRIPTIONAL REGULATOR RV0890C-RELATED"/>
    <property type="match status" value="1"/>
</dbReference>
<accession>A0A1G8CMY2</accession>
<evidence type="ECO:0008006" key="3">
    <source>
        <dbReference type="Google" id="ProtNLM"/>
    </source>
</evidence>
<gene>
    <name evidence="1" type="ORF">SAMN05216553_1238</name>
</gene>
<dbReference type="OrthoDB" id="7628974at2"/>
<dbReference type="InterPro" id="IPR027417">
    <property type="entry name" value="P-loop_NTPase"/>
</dbReference>
<dbReference type="STRING" id="200378.SAMN05216553_1238"/>
<proteinExistence type="predicted"/>
<sequence>MLTPGRPRTLDEYVAALRRLKVEAGNPSITDITRHIHASWGKAGRPCSEWPARSTVGNCFQPGRRRPSIDLMLAVVEALVNGDVALVVQWRQALRRVLGETGGTSFTSVRDELPADLPKFLGRTEFLTRFATGGIVALDGMAGLGKTALAVHLGHRWTRSGRVTGPVLFADLHGIDAACPPACPEAVLESFLRLLNVPCDQIPPDLPARARLFQRRLAGSRALVVLDNVSNAAQVRPLLPPAGCHAIVTSRARLQNLPSASLPPLTPIEALELLRHDGGPRLFDASSAIRVAEASEGHPQSLSIIARHLREHPGWTLDDYVEPMAALALEGGLRDALALSDRALPPEARRLLRLLTLHPSGVFDVHAASALANLSPRTVQRLLDVLLTAHLLEYAGHGRYHFHGLVRAFATERLGVDEPVSHSRRALERLLDHSGLRLAS</sequence>
<organism evidence="1 2">
    <name type="scientific">Lentzea fradiae</name>
    <dbReference type="NCBI Taxonomy" id="200378"/>
    <lineage>
        <taxon>Bacteria</taxon>
        <taxon>Bacillati</taxon>
        <taxon>Actinomycetota</taxon>
        <taxon>Actinomycetes</taxon>
        <taxon>Pseudonocardiales</taxon>
        <taxon>Pseudonocardiaceae</taxon>
        <taxon>Lentzea</taxon>
    </lineage>
</organism>
<evidence type="ECO:0000313" key="2">
    <source>
        <dbReference type="Proteomes" id="UP000199623"/>
    </source>
</evidence>
<dbReference type="Proteomes" id="UP000199623">
    <property type="component" value="Unassembled WGS sequence"/>
</dbReference>
<dbReference type="PANTHER" id="PTHR47691">
    <property type="entry name" value="REGULATOR-RELATED"/>
    <property type="match status" value="1"/>
</dbReference>
<keyword evidence="2" id="KW-1185">Reference proteome</keyword>